<dbReference type="STRING" id="457570.Nther_2262"/>
<feature type="binding site" evidence="7">
    <location>
        <begin position="239"/>
        <end position="243"/>
    </location>
    <ligand>
        <name>GTP</name>
        <dbReference type="ChEBI" id="CHEBI:37565"/>
    </ligand>
</feature>
<dbReference type="InterPro" id="IPR032305">
    <property type="entry name" value="GTP-bd_M"/>
</dbReference>
<evidence type="ECO:0000256" key="3">
    <source>
        <dbReference type="ARBA" id="ARBA00022741"/>
    </source>
</evidence>
<keyword evidence="12" id="KW-1185">Reference proteome</keyword>
<organism evidence="11 12">
    <name type="scientific">Natranaerobius thermophilus (strain ATCC BAA-1301 / DSM 18059 / JW/NM-WN-LF)</name>
    <dbReference type="NCBI Taxonomy" id="457570"/>
    <lineage>
        <taxon>Bacteria</taxon>
        <taxon>Bacillati</taxon>
        <taxon>Bacillota</taxon>
        <taxon>Clostridia</taxon>
        <taxon>Natranaerobiales</taxon>
        <taxon>Natranaerobiaceae</taxon>
        <taxon>Natranaerobius</taxon>
    </lineage>
</organism>
<dbReference type="GO" id="GO:0005737">
    <property type="term" value="C:cytoplasm"/>
    <property type="evidence" value="ECO:0007669"/>
    <property type="project" value="UniProtKB-SubCell"/>
</dbReference>
<dbReference type="FunFam" id="3.40.50.11060:FF:000001">
    <property type="entry name" value="GTPase HflX"/>
    <property type="match status" value="1"/>
</dbReference>
<dbReference type="GO" id="GO:0043022">
    <property type="term" value="F:ribosome binding"/>
    <property type="evidence" value="ECO:0007669"/>
    <property type="project" value="TreeGrafter"/>
</dbReference>
<reference evidence="11 12" key="1">
    <citation type="submission" date="2008-04" db="EMBL/GenBank/DDBJ databases">
        <title>Complete sequence of chromosome of Natranaerobius thermophilus JW/NM-WN-LF.</title>
        <authorList>
            <consortium name="US DOE Joint Genome Institute"/>
            <person name="Copeland A."/>
            <person name="Lucas S."/>
            <person name="Lapidus A."/>
            <person name="Glavina del Rio T."/>
            <person name="Dalin E."/>
            <person name="Tice H."/>
            <person name="Bruce D."/>
            <person name="Goodwin L."/>
            <person name="Pitluck S."/>
            <person name="Chertkov O."/>
            <person name="Brettin T."/>
            <person name="Detter J.C."/>
            <person name="Han C."/>
            <person name="Kuske C.R."/>
            <person name="Schmutz J."/>
            <person name="Larimer F."/>
            <person name="Land M."/>
            <person name="Hauser L."/>
            <person name="Kyrpides N."/>
            <person name="Lykidis A."/>
            <person name="Mesbah N.M."/>
            <person name="Wiegel J."/>
        </authorList>
    </citation>
    <scope>NUCLEOTIDE SEQUENCE [LARGE SCALE GENOMIC DNA]</scope>
    <source>
        <strain evidence="12">ATCC BAA-1301 / DSM 18059 / JW/NM-WN-LF</strain>
    </source>
</reference>
<evidence type="ECO:0000256" key="5">
    <source>
        <dbReference type="ARBA" id="ARBA00023134"/>
    </source>
</evidence>
<keyword evidence="4 8" id="KW-0460">Magnesium</keyword>
<dbReference type="InParanoid" id="B2A830"/>
<dbReference type="GO" id="GO:0046872">
    <property type="term" value="F:metal ion binding"/>
    <property type="evidence" value="ECO:0007669"/>
    <property type="project" value="UniProtKB-KW"/>
</dbReference>
<dbReference type="eggNOG" id="COG2262">
    <property type="taxonomic scope" value="Bacteria"/>
</dbReference>
<dbReference type="PANTHER" id="PTHR10229:SF0">
    <property type="entry name" value="GTP-BINDING PROTEIN 6-RELATED"/>
    <property type="match status" value="1"/>
</dbReference>
<gene>
    <name evidence="6" type="primary">hflX</name>
    <name evidence="11" type="ordered locus">Nther_2262</name>
</gene>
<dbReference type="Gene3D" id="6.10.250.2860">
    <property type="match status" value="1"/>
</dbReference>
<dbReference type="RefSeq" id="WP_012448679.1">
    <property type="nucleotide sequence ID" value="NC_010718.1"/>
</dbReference>
<evidence type="ECO:0000256" key="7">
    <source>
        <dbReference type="PIRSR" id="PIRSR006809-1"/>
    </source>
</evidence>
<dbReference type="Pfam" id="PF01926">
    <property type="entry name" value="MMR_HSR1"/>
    <property type="match status" value="1"/>
</dbReference>
<accession>B2A830</accession>
<feature type="binding site" evidence="7">
    <location>
        <begin position="214"/>
        <end position="221"/>
    </location>
    <ligand>
        <name>GTP</name>
        <dbReference type="ChEBI" id="CHEBI:37565"/>
    </ligand>
</feature>
<evidence type="ECO:0000313" key="12">
    <source>
        <dbReference type="Proteomes" id="UP000001683"/>
    </source>
</evidence>
<dbReference type="Gene3D" id="3.40.50.11060">
    <property type="entry name" value="GTPase HflX, N-terminal domain"/>
    <property type="match status" value="1"/>
</dbReference>
<dbReference type="Pfam" id="PF13167">
    <property type="entry name" value="GTP-bdg_N"/>
    <property type="match status" value="1"/>
</dbReference>
<dbReference type="EMBL" id="CP001034">
    <property type="protein sequence ID" value="ACB85828.1"/>
    <property type="molecule type" value="Genomic_DNA"/>
</dbReference>
<dbReference type="Proteomes" id="UP000001683">
    <property type="component" value="Chromosome"/>
</dbReference>
<proteinExistence type="inferred from homology"/>
<dbReference type="HOGENOM" id="CLU_019597_1_0_9"/>
<evidence type="ECO:0000256" key="2">
    <source>
        <dbReference type="ARBA" id="ARBA00022723"/>
    </source>
</evidence>
<comment type="function">
    <text evidence="6">GTPase that associates with the 50S ribosomal subunit and may have a role during protein synthesis or ribosome biogenesis.</text>
</comment>
<dbReference type="CDD" id="cd01878">
    <property type="entry name" value="HflX"/>
    <property type="match status" value="1"/>
</dbReference>
<dbReference type="SUPFAM" id="SSF52540">
    <property type="entry name" value="P-loop containing nucleoside triphosphate hydrolases"/>
    <property type="match status" value="1"/>
</dbReference>
<dbReference type="InterPro" id="IPR042108">
    <property type="entry name" value="GTPase_HflX_N_sf"/>
</dbReference>
<comment type="similarity">
    <text evidence="6">Belongs to the TRAFAC class OBG-HflX-like GTPase superfamily. HflX GTPase family.</text>
</comment>
<dbReference type="GO" id="GO:0005525">
    <property type="term" value="F:GTP binding"/>
    <property type="evidence" value="ECO:0007669"/>
    <property type="project" value="UniProtKB-UniRule"/>
</dbReference>
<sequence length="435" mass="49866">MSNSFDGFDNRMEPKRAILVALEQTDRNERFSTEESLEELQRLADTAEIECVTEIVQKRPKPHPGFFIGKGKAREIGLLLEELDCNMVIFDDELSPGQIRNLEDTLDTDVWDRTALILDIFYRRANSKEAKLQVELARLEYLLPRLVGRGSEMSRLAGGIGTRGRGEQKLEIDRRHLREQIQEIRRKLAEVRKRREENRQYRKKHNLPVVSLVGYTNAGKSTLLSTLTGSKVTAKDELFNTLDPKLADMSMSSGSKALLSDTVGFINKLPHHLVAAFRATLEEVEEADLILHVIDASSPRMYEEIEAVEEVLSSLDLEGTPIIKVYNKTDLLQESEPLMESGFPKEVAISALKKDGLHRLRKAIQRYLESSWVRKEYIIPYHREDLKARLYEVGEVLDIEYKETVMEVYARVPPHEDQRLEKDLAEIKGGNSRHE</sequence>
<dbReference type="PROSITE" id="PS51705">
    <property type="entry name" value="G_HFLX"/>
    <property type="match status" value="1"/>
</dbReference>
<dbReference type="NCBIfam" id="TIGR03156">
    <property type="entry name" value="GTP_HflX"/>
    <property type="match status" value="1"/>
</dbReference>
<evidence type="ECO:0000256" key="9">
    <source>
        <dbReference type="SAM" id="Coils"/>
    </source>
</evidence>
<dbReference type="Pfam" id="PF16360">
    <property type="entry name" value="GTP-bdg_M"/>
    <property type="match status" value="1"/>
</dbReference>
<dbReference type="HAMAP" id="MF_00900">
    <property type="entry name" value="GTPase_HflX"/>
    <property type="match status" value="1"/>
</dbReference>
<dbReference type="FunCoup" id="B2A830">
    <property type="interactions" value="358"/>
</dbReference>
<evidence type="ECO:0000256" key="1">
    <source>
        <dbReference type="ARBA" id="ARBA00022490"/>
    </source>
</evidence>
<comment type="cofactor">
    <cofactor evidence="8">
        <name>Mg(2+)</name>
        <dbReference type="ChEBI" id="CHEBI:18420"/>
    </cofactor>
</comment>
<name>B2A830_NATTJ</name>
<feature type="binding site" evidence="8">
    <location>
        <position position="241"/>
    </location>
    <ligand>
        <name>Mg(2+)</name>
        <dbReference type="ChEBI" id="CHEBI:18420"/>
    </ligand>
</feature>
<dbReference type="AlphaFoldDB" id="B2A830"/>
<keyword evidence="5 6" id="KW-0342">GTP-binding</keyword>
<dbReference type="Gene3D" id="3.40.50.300">
    <property type="entry name" value="P-loop containing nucleotide triphosphate hydrolases"/>
    <property type="match status" value="1"/>
</dbReference>
<keyword evidence="9" id="KW-0175">Coiled coil</keyword>
<keyword evidence="2 8" id="KW-0479">Metal-binding</keyword>
<dbReference type="KEGG" id="nth:Nther_2262"/>
<keyword evidence="1 6" id="KW-0963">Cytoplasm</keyword>
<protein>
    <recommendedName>
        <fullName evidence="6">GTPase HflX</fullName>
    </recommendedName>
    <alternativeName>
        <fullName evidence="6">GTP-binding protein HflX</fullName>
    </alternativeName>
</protein>
<evidence type="ECO:0000313" key="11">
    <source>
        <dbReference type="EMBL" id="ACB85828.1"/>
    </source>
</evidence>
<evidence type="ECO:0000256" key="6">
    <source>
        <dbReference type="HAMAP-Rule" id="MF_00900"/>
    </source>
</evidence>
<dbReference type="PRINTS" id="PR00326">
    <property type="entry name" value="GTP1OBG"/>
</dbReference>
<evidence type="ECO:0000256" key="8">
    <source>
        <dbReference type="PIRSR" id="PIRSR006809-2"/>
    </source>
</evidence>
<feature type="coiled-coil region" evidence="9">
    <location>
        <begin position="167"/>
        <end position="204"/>
    </location>
</feature>
<dbReference type="InterPro" id="IPR006073">
    <property type="entry name" value="GTP-bd"/>
</dbReference>
<feature type="binding site" evidence="8">
    <location>
        <position position="221"/>
    </location>
    <ligand>
        <name>Mg(2+)</name>
        <dbReference type="ChEBI" id="CHEBI:18420"/>
    </ligand>
</feature>
<dbReference type="PIRSF" id="PIRSF006809">
    <property type="entry name" value="GTP-binding_hflX_prd"/>
    <property type="match status" value="1"/>
</dbReference>
<feature type="binding site" evidence="7">
    <location>
        <begin position="327"/>
        <end position="330"/>
    </location>
    <ligand>
        <name>GTP</name>
        <dbReference type="ChEBI" id="CHEBI:37565"/>
    </ligand>
</feature>
<keyword evidence="3 6" id="KW-0547">Nucleotide-binding</keyword>
<evidence type="ECO:0000256" key="4">
    <source>
        <dbReference type="ARBA" id="ARBA00022842"/>
    </source>
</evidence>
<comment type="subcellular location">
    <subcellularLocation>
        <location evidence="6">Cytoplasm</location>
    </subcellularLocation>
    <text evidence="6">May associate with membranes.</text>
</comment>
<dbReference type="PANTHER" id="PTHR10229">
    <property type="entry name" value="GTP-BINDING PROTEIN HFLX"/>
    <property type="match status" value="1"/>
</dbReference>
<comment type="subunit">
    <text evidence="6">Monomer. Associates with the 50S ribosomal subunit.</text>
</comment>
<feature type="binding site" evidence="7">
    <location>
        <begin position="261"/>
        <end position="264"/>
    </location>
    <ligand>
        <name>GTP</name>
        <dbReference type="ChEBI" id="CHEBI:37565"/>
    </ligand>
</feature>
<feature type="domain" description="Hflx-type G" evidence="10">
    <location>
        <begin position="208"/>
        <end position="372"/>
    </location>
</feature>
<feature type="binding site" evidence="7">
    <location>
        <begin position="350"/>
        <end position="352"/>
    </location>
    <ligand>
        <name>GTP</name>
        <dbReference type="ChEBI" id="CHEBI:37565"/>
    </ligand>
</feature>
<reference evidence="11 12" key="2">
    <citation type="journal article" date="2011" name="J. Bacteriol.">
        <title>Complete genome sequence of the anaerobic, halophilic alkalithermophile Natranaerobius thermophilus JW/NM-WN-LF.</title>
        <authorList>
            <person name="Zhao B."/>
            <person name="Mesbah N.M."/>
            <person name="Dalin E."/>
            <person name="Goodwin L."/>
            <person name="Nolan M."/>
            <person name="Pitluck S."/>
            <person name="Chertkov O."/>
            <person name="Brettin T.S."/>
            <person name="Han J."/>
            <person name="Larimer F.W."/>
            <person name="Land M.L."/>
            <person name="Hauser L."/>
            <person name="Kyrpides N."/>
            <person name="Wiegel J."/>
        </authorList>
    </citation>
    <scope>NUCLEOTIDE SEQUENCE [LARGE SCALE GENOMIC DNA]</scope>
    <source>
        <strain evidence="12">ATCC BAA-1301 / DSM 18059 / JW/NM-WN-LF</strain>
    </source>
</reference>
<dbReference type="InterPro" id="IPR016496">
    <property type="entry name" value="GTPase_HflX"/>
</dbReference>
<dbReference type="GO" id="GO:0003924">
    <property type="term" value="F:GTPase activity"/>
    <property type="evidence" value="ECO:0007669"/>
    <property type="project" value="UniProtKB-UniRule"/>
</dbReference>
<dbReference type="InterPro" id="IPR030394">
    <property type="entry name" value="G_HFLX_dom"/>
</dbReference>
<evidence type="ECO:0000259" key="10">
    <source>
        <dbReference type="PROSITE" id="PS51705"/>
    </source>
</evidence>
<dbReference type="InterPro" id="IPR027417">
    <property type="entry name" value="P-loop_NTPase"/>
</dbReference>
<dbReference type="InterPro" id="IPR025121">
    <property type="entry name" value="GTPase_HflX_N"/>
</dbReference>